<accession>A0AAD7V393</accession>
<dbReference type="Pfam" id="PF05920">
    <property type="entry name" value="Homeobox_KN"/>
    <property type="match status" value="1"/>
</dbReference>
<organism evidence="11 12">
    <name type="scientific">Lichtheimia ornata</name>
    <dbReference type="NCBI Taxonomy" id="688661"/>
    <lineage>
        <taxon>Eukaryota</taxon>
        <taxon>Fungi</taxon>
        <taxon>Fungi incertae sedis</taxon>
        <taxon>Mucoromycota</taxon>
        <taxon>Mucoromycotina</taxon>
        <taxon>Mucoromycetes</taxon>
        <taxon>Mucorales</taxon>
        <taxon>Lichtheimiaceae</taxon>
        <taxon>Lichtheimia</taxon>
    </lineage>
</organism>
<evidence type="ECO:0000313" key="12">
    <source>
        <dbReference type="Proteomes" id="UP001234581"/>
    </source>
</evidence>
<dbReference type="InterPro" id="IPR001356">
    <property type="entry name" value="HD"/>
</dbReference>
<dbReference type="Proteomes" id="UP001234581">
    <property type="component" value="Unassembled WGS sequence"/>
</dbReference>
<name>A0AAD7V393_9FUNG</name>
<feature type="region of interest" description="Disordered" evidence="9">
    <location>
        <begin position="183"/>
        <end position="212"/>
    </location>
</feature>
<dbReference type="PROSITE" id="PS50071">
    <property type="entry name" value="HOMEOBOX_2"/>
    <property type="match status" value="1"/>
</dbReference>
<comment type="subcellular location">
    <subcellularLocation>
        <location evidence="1 8">Nucleus</location>
    </subcellularLocation>
</comment>
<protein>
    <recommendedName>
        <fullName evidence="10">Homeobox domain-containing protein</fullName>
    </recommendedName>
</protein>
<evidence type="ECO:0000256" key="8">
    <source>
        <dbReference type="PROSITE-ProRule" id="PRU00108"/>
    </source>
</evidence>
<dbReference type="Gene3D" id="1.10.10.60">
    <property type="entry name" value="Homeodomain-like"/>
    <property type="match status" value="1"/>
</dbReference>
<dbReference type="GO" id="GO:0006355">
    <property type="term" value="P:regulation of DNA-templated transcription"/>
    <property type="evidence" value="ECO:0007669"/>
    <property type="project" value="InterPro"/>
</dbReference>
<evidence type="ECO:0000256" key="7">
    <source>
        <dbReference type="ARBA" id="ARBA00038021"/>
    </source>
</evidence>
<reference evidence="11 12" key="1">
    <citation type="submission" date="2023-03" db="EMBL/GenBank/DDBJ databases">
        <title>Genome sequence of Lichtheimia ornata CBS 291.66.</title>
        <authorList>
            <person name="Mohabir J.T."/>
            <person name="Shea T.P."/>
            <person name="Kurbessoian T."/>
            <person name="Berby B."/>
            <person name="Fontaine J."/>
            <person name="Livny J."/>
            <person name="Gnirke A."/>
            <person name="Stajich J.E."/>
            <person name="Cuomo C.A."/>
        </authorList>
    </citation>
    <scope>NUCLEOTIDE SEQUENCE [LARGE SCALE GENOMIC DNA]</scope>
    <source>
        <strain evidence="11">CBS 291.66</strain>
    </source>
</reference>
<dbReference type="CDD" id="cd00086">
    <property type="entry name" value="homeodomain"/>
    <property type="match status" value="1"/>
</dbReference>
<dbReference type="GO" id="GO:0005634">
    <property type="term" value="C:nucleus"/>
    <property type="evidence" value="ECO:0007669"/>
    <property type="project" value="UniProtKB-SubCell"/>
</dbReference>
<keyword evidence="12" id="KW-1185">Reference proteome</keyword>
<evidence type="ECO:0000259" key="10">
    <source>
        <dbReference type="PROSITE" id="PS50071"/>
    </source>
</evidence>
<evidence type="ECO:0000256" key="6">
    <source>
        <dbReference type="ARBA" id="ARBA00023242"/>
    </source>
</evidence>
<evidence type="ECO:0000256" key="9">
    <source>
        <dbReference type="SAM" id="MobiDB-lite"/>
    </source>
</evidence>
<feature type="compositionally biased region" description="Polar residues" evidence="9">
    <location>
        <begin position="190"/>
        <end position="205"/>
    </location>
</feature>
<comment type="similarity">
    <text evidence="7">Belongs to the TALE/TGIF homeobox family.</text>
</comment>
<feature type="region of interest" description="Disordered" evidence="9">
    <location>
        <begin position="290"/>
        <end position="312"/>
    </location>
</feature>
<evidence type="ECO:0000256" key="5">
    <source>
        <dbReference type="ARBA" id="ARBA00023163"/>
    </source>
</evidence>
<dbReference type="SMART" id="SM00389">
    <property type="entry name" value="HOX"/>
    <property type="match status" value="1"/>
</dbReference>
<dbReference type="AlphaFoldDB" id="A0AAD7V393"/>
<feature type="DNA-binding region" description="Homeobox" evidence="8">
    <location>
        <begin position="207"/>
        <end position="269"/>
    </location>
</feature>
<sequence>MDEEITSLANNKQRVFHPIILYHDHQYVENGLRRWGHVRVGEPYYGERIEQRKQEISNMLRHNEQFWASIRKGVNGSINNNNNEKEPSSSSSSWISISDDNQRRGDYRSSRSVTQHYPSSFINTVAAGSVTVSTASGDNVSISSSSSSIPPSPVSPTPPSIIGPMHHHQHPRHHHEYVRRSSGTIKKHSSSALPMTSGNITSSMNHTKKRRGNLPKPVTAILRDWLAKHKKHPYPTEDEKVALAQQTNLTINQISNWFINARRRILQPMLQKEHEERMMYPTLSMHRDVSHDDDEDAVDMSSPYDEVGSAQTKKQWQTNMVFRRPSDYEASTRTADDSNIITTTTARRRSTLRQR</sequence>
<keyword evidence="2" id="KW-0805">Transcription regulation</keyword>
<dbReference type="InterPro" id="IPR009057">
    <property type="entry name" value="Homeodomain-like_sf"/>
</dbReference>
<keyword evidence="5" id="KW-0804">Transcription</keyword>
<dbReference type="InterPro" id="IPR008422">
    <property type="entry name" value="KN_HD"/>
</dbReference>
<feature type="region of interest" description="Disordered" evidence="9">
    <location>
        <begin position="76"/>
        <end position="114"/>
    </location>
</feature>
<dbReference type="PANTHER" id="PTHR11850">
    <property type="entry name" value="HOMEOBOX PROTEIN TRANSCRIPTION FACTORS"/>
    <property type="match status" value="1"/>
</dbReference>
<feature type="domain" description="Homeobox" evidence="10">
    <location>
        <begin position="205"/>
        <end position="268"/>
    </location>
</feature>
<dbReference type="GO" id="GO:0003677">
    <property type="term" value="F:DNA binding"/>
    <property type="evidence" value="ECO:0007669"/>
    <property type="project" value="UniProtKB-UniRule"/>
</dbReference>
<keyword evidence="4 8" id="KW-0371">Homeobox</keyword>
<feature type="compositionally biased region" description="Polar residues" evidence="9">
    <location>
        <begin position="329"/>
        <end position="341"/>
    </location>
</feature>
<keyword evidence="6 8" id="KW-0539">Nucleus</keyword>
<feature type="region of interest" description="Disordered" evidence="9">
    <location>
        <begin position="137"/>
        <end position="168"/>
    </location>
</feature>
<evidence type="ECO:0000256" key="4">
    <source>
        <dbReference type="ARBA" id="ARBA00023155"/>
    </source>
</evidence>
<feature type="compositionally biased region" description="Pro residues" evidence="9">
    <location>
        <begin position="150"/>
        <end position="161"/>
    </location>
</feature>
<dbReference type="FunFam" id="1.10.10.60:FF:000059">
    <property type="entry name" value="TGFB-induced factor homeobox 1"/>
    <property type="match status" value="1"/>
</dbReference>
<dbReference type="GeneID" id="83213289"/>
<feature type="compositionally biased region" description="Basic residues" evidence="9">
    <location>
        <begin position="346"/>
        <end position="355"/>
    </location>
</feature>
<evidence type="ECO:0000256" key="2">
    <source>
        <dbReference type="ARBA" id="ARBA00023015"/>
    </source>
</evidence>
<comment type="caution">
    <text evidence="11">The sequence shown here is derived from an EMBL/GenBank/DDBJ whole genome shotgun (WGS) entry which is preliminary data.</text>
</comment>
<dbReference type="InterPro" id="IPR050224">
    <property type="entry name" value="TALE_homeobox"/>
</dbReference>
<feature type="region of interest" description="Disordered" evidence="9">
    <location>
        <begin position="324"/>
        <end position="355"/>
    </location>
</feature>
<evidence type="ECO:0000256" key="3">
    <source>
        <dbReference type="ARBA" id="ARBA00023125"/>
    </source>
</evidence>
<feature type="compositionally biased region" description="Basic and acidic residues" evidence="9">
    <location>
        <begin position="100"/>
        <end position="109"/>
    </location>
</feature>
<dbReference type="RefSeq" id="XP_058343437.1">
    <property type="nucleotide sequence ID" value="XM_058485914.1"/>
</dbReference>
<evidence type="ECO:0000313" key="11">
    <source>
        <dbReference type="EMBL" id="KAJ8658524.1"/>
    </source>
</evidence>
<dbReference type="SUPFAM" id="SSF46689">
    <property type="entry name" value="Homeodomain-like"/>
    <property type="match status" value="1"/>
</dbReference>
<proteinExistence type="inferred from homology"/>
<feature type="compositionally biased region" description="Low complexity" evidence="9">
    <location>
        <begin position="76"/>
        <end position="99"/>
    </location>
</feature>
<gene>
    <name evidence="11" type="ORF">O0I10_005877</name>
</gene>
<evidence type="ECO:0000256" key="1">
    <source>
        <dbReference type="ARBA" id="ARBA00004123"/>
    </source>
</evidence>
<dbReference type="EMBL" id="JARTCD010000024">
    <property type="protein sequence ID" value="KAJ8658524.1"/>
    <property type="molecule type" value="Genomic_DNA"/>
</dbReference>
<keyword evidence="3 8" id="KW-0238">DNA-binding</keyword>